<keyword evidence="12 19" id="KW-1133">Transmembrane helix</keyword>
<dbReference type="HAMAP" id="MF_00719">
    <property type="entry name" value="CobS"/>
    <property type="match status" value="1"/>
</dbReference>
<evidence type="ECO:0000256" key="9">
    <source>
        <dbReference type="ARBA" id="ARBA00022679"/>
    </source>
</evidence>
<keyword evidence="11 19" id="KW-0460">Magnesium</keyword>
<dbReference type="Proteomes" id="UP001168363">
    <property type="component" value="Unassembled WGS sequence"/>
</dbReference>
<dbReference type="GO" id="GO:0051073">
    <property type="term" value="F:adenosylcobinamide-GDP ribazoletransferase activity"/>
    <property type="evidence" value="ECO:0007669"/>
    <property type="project" value="UniProtKB-EC"/>
</dbReference>
<evidence type="ECO:0000256" key="7">
    <source>
        <dbReference type="ARBA" id="ARBA00022475"/>
    </source>
</evidence>
<comment type="function">
    <text evidence="14 19">Joins adenosylcobinamide-GDP and alpha-ribazole to generate adenosylcobalamin (Ado-cobalamin). Also synthesizes adenosylcobalamin 5'-phosphate from adenosylcobinamide-GDP and alpha-ribazole 5'-phosphate.</text>
</comment>
<gene>
    <name evidence="19" type="primary">cobS</name>
    <name evidence="20" type="ORF">QWJ41_07385</name>
</gene>
<feature type="transmembrane region" description="Helical" evidence="19">
    <location>
        <begin position="224"/>
        <end position="246"/>
    </location>
</feature>
<evidence type="ECO:0000256" key="10">
    <source>
        <dbReference type="ARBA" id="ARBA00022692"/>
    </source>
</evidence>
<accession>A0ABT8TNJ1</accession>
<evidence type="ECO:0000256" key="14">
    <source>
        <dbReference type="ARBA" id="ARBA00025228"/>
    </source>
</evidence>
<evidence type="ECO:0000313" key="21">
    <source>
        <dbReference type="Proteomes" id="UP001168363"/>
    </source>
</evidence>
<evidence type="ECO:0000256" key="19">
    <source>
        <dbReference type="HAMAP-Rule" id="MF_00719"/>
    </source>
</evidence>
<dbReference type="EMBL" id="JAULSC010000005">
    <property type="protein sequence ID" value="MDO3395532.1"/>
    <property type="molecule type" value="Genomic_DNA"/>
</dbReference>
<evidence type="ECO:0000256" key="2">
    <source>
        <dbReference type="ARBA" id="ARBA00004651"/>
    </source>
</evidence>
<evidence type="ECO:0000256" key="3">
    <source>
        <dbReference type="ARBA" id="ARBA00004663"/>
    </source>
</evidence>
<feature type="transmembrane region" description="Helical" evidence="19">
    <location>
        <begin position="32"/>
        <end position="54"/>
    </location>
</feature>
<protein>
    <recommendedName>
        <fullName evidence="6 19">Adenosylcobinamide-GDP ribazoletransferase</fullName>
        <ecNumber evidence="5 19">2.7.8.26</ecNumber>
    </recommendedName>
    <alternativeName>
        <fullName evidence="16 19">Cobalamin synthase</fullName>
    </alternativeName>
    <alternativeName>
        <fullName evidence="15 19">Cobalamin-5'-phosphate synthase</fullName>
    </alternativeName>
</protein>
<evidence type="ECO:0000256" key="16">
    <source>
        <dbReference type="ARBA" id="ARBA00032853"/>
    </source>
</evidence>
<evidence type="ECO:0000256" key="5">
    <source>
        <dbReference type="ARBA" id="ARBA00013200"/>
    </source>
</evidence>
<keyword evidence="21" id="KW-1185">Reference proteome</keyword>
<comment type="pathway">
    <text evidence="3 19">Cofactor biosynthesis; adenosylcobalamin biosynthesis; adenosylcobalamin from cob(II)yrinate a,c-diamide: step 7/7.</text>
</comment>
<comment type="similarity">
    <text evidence="4 19">Belongs to the CobS family.</text>
</comment>
<keyword evidence="9 19" id="KW-0808">Transferase</keyword>
<evidence type="ECO:0000256" key="18">
    <source>
        <dbReference type="ARBA" id="ARBA00049504"/>
    </source>
</evidence>
<dbReference type="PANTHER" id="PTHR34148">
    <property type="entry name" value="ADENOSYLCOBINAMIDE-GDP RIBAZOLETRANSFERASE"/>
    <property type="match status" value="1"/>
</dbReference>
<comment type="caution">
    <text evidence="20">The sequence shown here is derived from an EMBL/GenBank/DDBJ whole genome shotgun (WGS) entry which is preliminary data.</text>
</comment>
<feature type="transmembrane region" description="Helical" evidence="19">
    <location>
        <begin position="111"/>
        <end position="130"/>
    </location>
</feature>
<keyword evidence="8 19" id="KW-0169">Cobalamin biosynthesis</keyword>
<reference evidence="20" key="1">
    <citation type="submission" date="2023-06" db="EMBL/GenBank/DDBJ databases">
        <title>Genome sequence of Nocardioides sp. SOB44.</title>
        <authorList>
            <person name="Zhang G."/>
        </authorList>
    </citation>
    <scope>NUCLEOTIDE SEQUENCE</scope>
    <source>
        <strain evidence="20">SOB44</strain>
    </source>
</reference>
<evidence type="ECO:0000256" key="4">
    <source>
        <dbReference type="ARBA" id="ARBA00010561"/>
    </source>
</evidence>
<comment type="catalytic activity">
    <reaction evidence="18 19">
        <text>alpha-ribazole 5'-phosphate + adenosylcob(III)inamide-GDP = adenosylcob(III)alamin 5'-phosphate + GMP + H(+)</text>
        <dbReference type="Rhea" id="RHEA:23560"/>
        <dbReference type="ChEBI" id="CHEBI:15378"/>
        <dbReference type="ChEBI" id="CHEBI:57918"/>
        <dbReference type="ChEBI" id="CHEBI:58115"/>
        <dbReference type="ChEBI" id="CHEBI:60487"/>
        <dbReference type="ChEBI" id="CHEBI:60493"/>
        <dbReference type="EC" id="2.7.8.26"/>
    </reaction>
</comment>
<name>A0ABT8TNJ1_9ACTN</name>
<evidence type="ECO:0000256" key="8">
    <source>
        <dbReference type="ARBA" id="ARBA00022573"/>
    </source>
</evidence>
<comment type="cofactor">
    <cofactor evidence="1 19">
        <name>Mg(2+)</name>
        <dbReference type="ChEBI" id="CHEBI:18420"/>
    </cofactor>
</comment>
<dbReference type="PANTHER" id="PTHR34148:SF1">
    <property type="entry name" value="ADENOSYLCOBINAMIDE-GDP RIBAZOLETRANSFERASE"/>
    <property type="match status" value="1"/>
</dbReference>
<dbReference type="InterPro" id="IPR003805">
    <property type="entry name" value="CobS"/>
</dbReference>
<proteinExistence type="inferred from homology"/>
<comment type="catalytic activity">
    <reaction evidence="17 19">
        <text>alpha-ribazole + adenosylcob(III)inamide-GDP = adenosylcob(III)alamin + GMP + H(+)</text>
        <dbReference type="Rhea" id="RHEA:16049"/>
        <dbReference type="ChEBI" id="CHEBI:10329"/>
        <dbReference type="ChEBI" id="CHEBI:15378"/>
        <dbReference type="ChEBI" id="CHEBI:18408"/>
        <dbReference type="ChEBI" id="CHEBI:58115"/>
        <dbReference type="ChEBI" id="CHEBI:60487"/>
        <dbReference type="EC" id="2.7.8.26"/>
    </reaction>
</comment>
<dbReference type="Pfam" id="PF02654">
    <property type="entry name" value="CobS"/>
    <property type="match status" value="1"/>
</dbReference>
<evidence type="ECO:0000256" key="12">
    <source>
        <dbReference type="ARBA" id="ARBA00022989"/>
    </source>
</evidence>
<comment type="subcellular location">
    <subcellularLocation>
        <location evidence="2 19">Cell membrane</location>
        <topology evidence="2 19">Multi-pass membrane protein</topology>
    </subcellularLocation>
</comment>
<keyword evidence="10 19" id="KW-0812">Transmembrane</keyword>
<keyword evidence="13 19" id="KW-0472">Membrane</keyword>
<feature type="transmembrane region" description="Helical" evidence="19">
    <location>
        <begin position="61"/>
        <end position="80"/>
    </location>
</feature>
<feature type="transmembrane region" description="Helical" evidence="19">
    <location>
        <begin position="179"/>
        <end position="212"/>
    </location>
</feature>
<keyword evidence="7 19" id="KW-1003">Cell membrane</keyword>
<dbReference type="EC" id="2.7.8.26" evidence="5 19"/>
<evidence type="ECO:0000313" key="20">
    <source>
        <dbReference type="EMBL" id="MDO3395532.1"/>
    </source>
</evidence>
<evidence type="ECO:0000256" key="11">
    <source>
        <dbReference type="ARBA" id="ARBA00022842"/>
    </source>
</evidence>
<evidence type="ECO:0000256" key="15">
    <source>
        <dbReference type="ARBA" id="ARBA00032605"/>
    </source>
</evidence>
<sequence>MRDAWLLAVGTLTAVRVPPPGAVTPRVAGAAMVLAPLAVLPLGGAVLLVGLLGVGLGLPPLVTALLALAAVAAGTRALHWDGLSDVADGLVASYDRERSLAVMRTGTSGPAGVVTTVLALGVQAAASAALMTSARGAVTAAVLVCLSRAALVLCCVRGVPGARDDGLGASYAGTVRPVVALAVWLGVGLLAALVAGWGGVAGAGLALLVVGALVHRVVRRLGGVTGDVLGAAVELALAALLVGASAR</sequence>
<evidence type="ECO:0000256" key="13">
    <source>
        <dbReference type="ARBA" id="ARBA00023136"/>
    </source>
</evidence>
<feature type="transmembrane region" description="Helical" evidence="19">
    <location>
        <begin position="137"/>
        <end position="159"/>
    </location>
</feature>
<evidence type="ECO:0000256" key="1">
    <source>
        <dbReference type="ARBA" id="ARBA00001946"/>
    </source>
</evidence>
<dbReference type="RefSeq" id="WP_302706913.1">
    <property type="nucleotide sequence ID" value="NZ_JAULSC010000005.1"/>
</dbReference>
<evidence type="ECO:0000256" key="6">
    <source>
        <dbReference type="ARBA" id="ARBA00015850"/>
    </source>
</evidence>
<organism evidence="20 21">
    <name type="scientific">Nocardioides cremeus</name>
    <dbReference type="NCBI Taxonomy" id="3058044"/>
    <lineage>
        <taxon>Bacteria</taxon>
        <taxon>Bacillati</taxon>
        <taxon>Actinomycetota</taxon>
        <taxon>Actinomycetes</taxon>
        <taxon>Propionibacteriales</taxon>
        <taxon>Nocardioidaceae</taxon>
        <taxon>Nocardioides</taxon>
    </lineage>
</organism>
<evidence type="ECO:0000256" key="17">
    <source>
        <dbReference type="ARBA" id="ARBA00048623"/>
    </source>
</evidence>